<dbReference type="CDD" id="cd01347">
    <property type="entry name" value="ligand_gated_channel"/>
    <property type="match status" value="1"/>
</dbReference>
<evidence type="ECO:0000259" key="17">
    <source>
        <dbReference type="Pfam" id="PF07715"/>
    </source>
</evidence>
<keyword evidence="12 18" id="KW-0675">Receptor</keyword>
<dbReference type="GO" id="GO:0030246">
    <property type="term" value="F:carbohydrate binding"/>
    <property type="evidence" value="ECO:0007669"/>
    <property type="project" value="InterPro"/>
</dbReference>
<dbReference type="InterPro" id="IPR000531">
    <property type="entry name" value="Beta-barrel_TonB"/>
</dbReference>
<evidence type="ECO:0000256" key="2">
    <source>
        <dbReference type="ARBA" id="ARBA00009810"/>
    </source>
</evidence>
<dbReference type="NCBIfam" id="TIGR01783">
    <property type="entry name" value="TonB-siderophor"/>
    <property type="match status" value="1"/>
</dbReference>
<dbReference type="InterPro" id="IPR039426">
    <property type="entry name" value="TonB-dep_rcpt-like"/>
</dbReference>
<dbReference type="PROSITE" id="PS52016">
    <property type="entry name" value="TONB_DEPENDENT_REC_3"/>
    <property type="match status" value="1"/>
</dbReference>
<dbReference type="OrthoDB" id="9758472at2"/>
<dbReference type="GO" id="GO:0009279">
    <property type="term" value="C:cell outer membrane"/>
    <property type="evidence" value="ECO:0007669"/>
    <property type="project" value="UniProtKB-SubCell"/>
</dbReference>
<dbReference type="EMBL" id="SEWY01000001">
    <property type="protein sequence ID" value="TBH75153.1"/>
    <property type="molecule type" value="Genomic_DNA"/>
</dbReference>
<dbReference type="RefSeq" id="WP_130922347.1">
    <property type="nucleotide sequence ID" value="NZ_SEWY01000001.1"/>
</dbReference>
<dbReference type="Pfam" id="PF13715">
    <property type="entry name" value="CarbopepD_reg_2"/>
    <property type="match status" value="1"/>
</dbReference>
<dbReference type="Gene3D" id="2.60.40.1120">
    <property type="entry name" value="Carboxypeptidase-like, regulatory domain"/>
    <property type="match status" value="1"/>
</dbReference>
<dbReference type="PANTHER" id="PTHR32552:SF68">
    <property type="entry name" value="FERRICHROME OUTER MEMBRANE TRANSPORTER_PHAGE RECEPTOR"/>
    <property type="match status" value="1"/>
</dbReference>
<proteinExistence type="inferred from homology"/>
<keyword evidence="6 14" id="KW-0812">Transmembrane</keyword>
<dbReference type="InterPro" id="IPR037066">
    <property type="entry name" value="Plug_dom_sf"/>
</dbReference>
<evidence type="ECO:0000256" key="9">
    <source>
        <dbReference type="ARBA" id="ARBA00023065"/>
    </source>
</evidence>
<keyword evidence="4 14" id="KW-1134">Transmembrane beta strand</keyword>
<sequence>MLASIRLILLLTLFSHVIFGQTAQLVGNVKDLQSRPVSGVSVRLLEGKKGKLSNEQGLFEFQNLASGTYTLQASFVGFKTLVQKIQLEEGKTLSLSLELVETTTDLKEIVVVGQLSQNEKPVSIGKLPIRPMDLPQSMMTLDRSLLEAQQVRTMSDALMNTNGVYIMGATGGYQEEIAARGFAMGSSNTFKNGMRFANGMMTEFSGVEKVEILKGSTAILFGNVAAGGVLNLVTKKPKFTFGGEIGLRAGSWSALKPTLDIYGGLSSKIAARMNASVEEANSFRDGVSSKRTYVNPSLLFKLSDKTELLVEGDYLQEERTPDFGAGIINYQIVQVPRERFLGVAWSYMKQEQASVNLNVTHRLSTDWTLKFMGGLRTNSSDLFANTRPNAGALISTDGTWVRNLQKTDLQEKYGIAQIDLTGNIKLGQMNHQVLLGADSDFFNTVTNAYNNYARYDTVNVFASRTYQNRTDQPTLTRATTTTAPVNRLGIYVQDLVHISEKWKLLAGLRYSYQQTASEVYTFSSAKTAEAVTFDGAFSPRFGLVYQPTTAHSFFASYANSFTINSGVDINNQALPPSLIDQYELGVKNELFGGLLSANVTAYRILNNNLAQNSLINATTYSYVKELAGSVQSEGLEIDLMSKSIHGFSLNAGYSFNETKYVKSNTYIEGSLLKYNPSHTANLGISYRLNGFQAGITTVYIGERFAGRSTRIKVDNDAYRLIQLPDYLQADVSASYRYKNIAIRAKMANIGDVISYNVHDDNSVNPIAPRNWNVGISYLW</sequence>
<keyword evidence="13 14" id="KW-0998">Cell outer membrane</keyword>
<comment type="caution">
    <text evidence="18">The sequence shown here is derived from an EMBL/GenBank/DDBJ whole genome shotgun (WGS) entry which is preliminary data.</text>
</comment>
<evidence type="ECO:0000259" key="16">
    <source>
        <dbReference type="Pfam" id="PF00593"/>
    </source>
</evidence>
<evidence type="ECO:0000256" key="14">
    <source>
        <dbReference type="PROSITE-ProRule" id="PRU01360"/>
    </source>
</evidence>
<dbReference type="SUPFAM" id="SSF56935">
    <property type="entry name" value="Porins"/>
    <property type="match status" value="1"/>
</dbReference>
<accession>A0A4Q9BHP2</accession>
<evidence type="ECO:0000313" key="18">
    <source>
        <dbReference type="EMBL" id="TBH75153.1"/>
    </source>
</evidence>
<keyword evidence="5" id="KW-0410">Iron transport</keyword>
<name>A0A4Q9BHP2_9BACT</name>
<dbReference type="Gene3D" id="2.40.170.20">
    <property type="entry name" value="TonB-dependent receptor, beta-barrel domain"/>
    <property type="match status" value="1"/>
</dbReference>
<keyword evidence="7" id="KW-0732">Signal</keyword>
<dbReference type="GO" id="GO:0015344">
    <property type="term" value="F:siderophore uptake transmembrane transporter activity"/>
    <property type="evidence" value="ECO:0007669"/>
    <property type="project" value="TreeGrafter"/>
</dbReference>
<dbReference type="Gene3D" id="2.170.130.10">
    <property type="entry name" value="TonB-dependent receptor, plug domain"/>
    <property type="match status" value="1"/>
</dbReference>
<evidence type="ECO:0000313" key="19">
    <source>
        <dbReference type="Proteomes" id="UP000293583"/>
    </source>
</evidence>
<keyword evidence="10 15" id="KW-0798">TonB box</keyword>
<evidence type="ECO:0000256" key="7">
    <source>
        <dbReference type="ARBA" id="ARBA00022729"/>
    </source>
</evidence>
<evidence type="ECO:0000256" key="10">
    <source>
        <dbReference type="ARBA" id="ARBA00023077"/>
    </source>
</evidence>
<dbReference type="InterPro" id="IPR013784">
    <property type="entry name" value="Carb-bd-like_fold"/>
</dbReference>
<evidence type="ECO:0000256" key="11">
    <source>
        <dbReference type="ARBA" id="ARBA00023136"/>
    </source>
</evidence>
<dbReference type="InterPro" id="IPR036942">
    <property type="entry name" value="Beta-barrel_TonB_sf"/>
</dbReference>
<dbReference type="SUPFAM" id="SSF49452">
    <property type="entry name" value="Starch-binding domain-like"/>
    <property type="match status" value="1"/>
</dbReference>
<gene>
    <name evidence="18" type="ORF">EWU20_00855</name>
</gene>
<organism evidence="18 19">
    <name type="scientific">Aquirufa antheringensis</name>
    <dbReference type="NCBI Taxonomy" id="2516559"/>
    <lineage>
        <taxon>Bacteria</taxon>
        <taxon>Pseudomonadati</taxon>
        <taxon>Bacteroidota</taxon>
        <taxon>Cytophagia</taxon>
        <taxon>Cytophagales</taxon>
        <taxon>Flectobacillaceae</taxon>
        <taxon>Aquirufa</taxon>
    </lineage>
</organism>
<dbReference type="AlphaFoldDB" id="A0A4Q9BHP2"/>
<dbReference type="Proteomes" id="UP000293583">
    <property type="component" value="Unassembled WGS sequence"/>
</dbReference>
<keyword evidence="11 14" id="KW-0472">Membrane</keyword>
<dbReference type="GO" id="GO:0015891">
    <property type="term" value="P:siderophore transport"/>
    <property type="evidence" value="ECO:0007669"/>
    <property type="project" value="InterPro"/>
</dbReference>
<dbReference type="PANTHER" id="PTHR32552">
    <property type="entry name" value="FERRICHROME IRON RECEPTOR-RELATED"/>
    <property type="match status" value="1"/>
</dbReference>
<evidence type="ECO:0000256" key="6">
    <source>
        <dbReference type="ARBA" id="ARBA00022692"/>
    </source>
</evidence>
<evidence type="ECO:0000256" key="3">
    <source>
        <dbReference type="ARBA" id="ARBA00022448"/>
    </source>
</evidence>
<evidence type="ECO:0000256" key="13">
    <source>
        <dbReference type="ARBA" id="ARBA00023237"/>
    </source>
</evidence>
<feature type="domain" description="TonB-dependent receptor plug" evidence="17">
    <location>
        <begin position="131"/>
        <end position="229"/>
    </location>
</feature>
<evidence type="ECO:0000256" key="5">
    <source>
        <dbReference type="ARBA" id="ARBA00022496"/>
    </source>
</evidence>
<keyword evidence="19" id="KW-1185">Reference proteome</keyword>
<dbReference type="Pfam" id="PF07715">
    <property type="entry name" value="Plug"/>
    <property type="match status" value="1"/>
</dbReference>
<keyword evidence="8" id="KW-0408">Iron</keyword>
<protein>
    <submittedName>
        <fullName evidence="18">TonB-dependent siderophore receptor</fullName>
    </submittedName>
</protein>
<keyword evidence="9" id="KW-0406">Ion transport</keyword>
<evidence type="ECO:0000256" key="1">
    <source>
        <dbReference type="ARBA" id="ARBA00004571"/>
    </source>
</evidence>
<dbReference type="InterPro" id="IPR012910">
    <property type="entry name" value="Plug_dom"/>
</dbReference>
<reference evidence="18 19" key="1">
    <citation type="submission" date="2019-02" db="EMBL/GenBank/DDBJ databases">
        <title>Genome of a new Bacteroidetes strain.</title>
        <authorList>
            <person name="Pitt A."/>
        </authorList>
    </citation>
    <scope>NUCLEOTIDE SEQUENCE [LARGE SCALE GENOMIC DNA]</scope>
    <source>
        <strain evidence="18 19">103A-SOEBACH</strain>
    </source>
</reference>
<dbReference type="InterPro" id="IPR010105">
    <property type="entry name" value="TonB_sidphr_rcpt"/>
</dbReference>
<comment type="subcellular location">
    <subcellularLocation>
        <location evidence="1 14">Cell outer membrane</location>
        <topology evidence="1 14">Multi-pass membrane protein</topology>
    </subcellularLocation>
</comment>
<evidence type="ECO:0000256" key="8">
    <source>
        <dbReference type="ARBA" id="ARBA00023004"/>
    </source>
</evidence>
<dbReference type="GO" id="GO:0038023">
    <property type="term" value="F:signaling receptor activity"/>
    <property type="evidence" value="ECO:0007669"/>
    <property type="project" value="InterPro"/>
</dbReference>
<evidence type="ECO:0000256" key="4">
    <source>
        <dbReference type="ARBA" id="ARBA00022452"/>
    </source>
</evidence>
<evidence type="ECO:0000256" key="15">
    <source>
        <dbReference type="RuleBase" id="RU003357"/>
    </source>
</evidence>
<dbReference type="Pfam" id="PF00593">
    <property type="entry name" value="TonB_dep_Rec_b-barrel"/>
    <property type="match status" value="1"/>
</dbReference>
<feature type="domain" description="TonB-dependent receptor-like beta-barrel" evidence="16">
    <location>
        <begin position="300"/>
        <end position="748"/>
    </location>
</feature>
<keyword evidence="3 14" id="KW-0813">Transport</keyword>
<evidence type="ECO:0000256" key="12">
    <source>
        <dbReference type="ARBA" id="ARBA00023170"/>
    </source>
</evidence>
<comment type="similarity">
    <text evidence="2 14 15">Belongs to the TonB-dependent receptor family.</text>
</comment>